<gene>
    <name evidence="15" type="ORF">ACFP56_19045</name>
</gene>
<dbReference type="SMART" id="SM00387">
    <property type="entry name" value="HATPase_c"/>
    <property type="match status" value="1"/>
</dbReference>
<keyword evidence="10 13" id="KW-1133">Transmembrane helix</keyword>
<evidence type="ECO:0000313" key="15">
    <source>
        <dbReference type="EMBL" id="MFC6334734.1"/>
    </source>
</evidence>
<organism evidence="15 16">
    <name type="scientific">Paenibacillus septentrionalis</name>
    <dbReference type="NCBI Taxonomy" id="429342"/>
    <lineage>
        <taxon>Bacteria</taxon>
        <taxon>Bacillati</taxon>
        <taxon>Bacillota</taxon>
        <taxon>Bacilli</taxon>
        <taxon>Bacillales</taxon>
        <taxon>Paenibacillaceae</taxon>
        <taxon>Paenibacillus</taxon>
    </lineage>
</organism>
<keyword evidence="9" id="KW-0067">ATP-binding</keyword>
<dbReference type="EC" id="2.7.13.3" evidence="3"/>
<feature type="domain" description="Histidine kinase" evidence="14">
    <location>
        <begin position="132"/>
        <end position="353"/>
    </location>
</feature>
<proteinExistence type="predicted"/>
<dbReference type="InterPro" id="IPR005467">
    <property type="entry name" value="His_kinase_dom"/>
</dbReference>
<dbReference type="PANTHER" id="PTHR45453">
    <property type="entry name" value="PHOSPHATE REGULON SENSOR PROTEIN PHOR"/>
    <property type="match status" value="1"/>
</dbReference>
<evidence type="ECO:0000256" key="10">
    <source>
        <dbReference type="ARBA" id="ARBA00022989"/>
    </source>
</evidence>
<evidence type="ECO:0000256" key="13">
    <source>
        <dbReference type="SAM" id="Phobius"/>
    </source>
</evidence>
<feature type="transmembrane region" description="Helical" evidence="13">
    <location>
        <begin position="38"/>
        <end position="62"/>
    </location>
</feature>
<keyword evidence="12 13" id="KW-0472">Membrane</keyword>
<keyword evidence="11" id="KW-0902">Two-component regulatory system</keyword>
<evidence type="ECO:0000256" key="8">
    <source>
        <dbReference type="ARBA" id="ARBA00022777"/>
    </source>
</evidence>
<dbReference type="RefSeq" id="WP_379237559.1">
    <property type="nucleotide sequence ID" value="NZ_JBHSTE010000007.1"/>
</dbReference>
<evidence type="ECO:0000256" key="6">
    <source>
        <dbReference type="ARBA" id="ARBA00022692"/>
    </source>
</evidence>
<protein>
    <recommendedName>
        <fullName evidence="3">histidine kinase</fullName>
        <ecNumber evidence="3">2.7.13.3</ecNumber>
    </recommendedName>
</protein>
<dbReference type="PANTHER" id="PTHR45453:SF2">
    <property type="entry name" value="HISTIDINE KINASE"/>
    <property type="match status" value="1"/>
</dbReference>
<evidence type="ECO:0000256" key="4">
    <source>
        <dbReference type="ARBA" id="ARBA00022475"/>
    </source>
</evidence>
<keyword evidence="16" id="KW-1185">Reference proteome</keyword>
<dbReference type="SUPFAM" id="SSF47384">
    <property type="entry name" value="Homodimeric domain of signal transducing histidine kinase"/>
    <property type="match status" value="1"/>
</dbReference>
<keyword evidence="4" id="KW-1003">Cell membrane</keyword>
<dbReference type="Gene3D" id="1.10.287.130">
    <property type="match status" value="1"/>
</dbReference>
<dbReference type="InterPro" id="IPR036097">
    <property type="entry name" value="HisK_dim/P_sf"/>
</dbReference>
<dbReference type="InterPro" id="IPR004358">
    <property type="entry name" value="Sig_transdc_His_kin-like_C"/>
</dbReference>
<name>A0ABW1VB20_9BACL</name>
<dbReference type="SUPFAM" id="SSF55874">
    <property type="entry name" value="ATPase domain of HSP90 chaperone/DNA topoisomerase II/histidine kinase"/>
    <property type="match status" value="1"/>
</dbReference>
<keyword evidence="6 13" id="KW-0812">Transmembrane</keyword>
<sequence>MNKLLLYIQDRFGSIVVKCILVGLGVLLFMLERYRHAALIDLASMTYYIVLSLITIIVWHVVEYIRYRPYYASLEEALSNDGPLEAIYIVQDEIKREQQLMKQLLINQQRKYKSQLQELERKREIQHHFTLQWVHQMKTPLSVIDLHLQHVDEQLKHGAALSLAEQAQLYRSMHEEADKLHNGLELMLNSARLEKLELDLHVRPVELHSVVRDVVNRYKKLFIQHSIFPKLTGEATAATDHKWFAFIINQLLSNAIKFSKLKEGTKSLYITIKQQGDETSVTIKDEGIGIDSSDIKRVFDPFFTGKNGRISGESTGMGLYLAKQVCLRLGHTLTVSSKEQEGAAFTLTIKESGIHRLQER</sequence>
<accession>A0ABW1VB20</accession>
<evidence type="ECO:0000256" key="5">
    <source>
        <dbReference type="ARBA" id="ARBA00022679"/>
    </source>
</evidence>
<evidence type="ECO:0000259" key="14">
    <source>
        <dbReference type="PROSITE" id="PS50109"/>
    </source>
</evidence>
<feature type="transmembrane region" description="Helical" evidence="13">
    <location>
        <begin position="12"/>
        <end position="31"/>
    </location>
</feature>
<evidence type="ECO:0000313" key="16">
    <source>
        <dbReference type="Proteomes" id="UP001596233"/>
    </source>
</evidence>
<evidence type="ECO:0000256" key="12">
    <source>
        <dbReference type="ARBA" id="ARBA00023136"/>
    </source>
</evidence>
<dbReference type="InterPro" id="IPR036890">
    <property type="entry name" value="HATPase_C_sf"/>
</dbReference>
<evidence type="ECO:0000256" key="2">
    <source>
        <dbReference type="ARBA" id="ARBA00004651"/>
    </source>
</evidence>
<evidence type="ECO:0000256" key="3">
    <source>
        <dbReference type="ARBA" id="ARBA00012438"/>
    </source>
</evidence>
<evidence type="ECO:0000256" key="9">
    <source>
        <dbReference type="ARBA" id="ARBA00022840"/>
    </source>
</evidence>
<keyword evidence="8 15" id="KW-0418">Kinase</keyword>
<comment type="caution">
    <text evidence="15">The sequence shown here is derived from an EMBL/GenBank/DDBJ whole genome shotgun (WGS) entry which is preliminary data.</text>
</comment>
<evidence type="ECO:0000256" key="1">
    <source>
        <dbReference type="ARBA" id="ARBA00000085"/>
    </source>
</evidence>
<comment type="subcellular location">
    <subcellularLocation>
        <location evidence="2">Cell membrane</location>
        <topology evidence="2">Multi-pass membrane protein</topology>
    </subcellularLocation>
</comment>
<keyword evidence="5" id="KW-0808">Transferase</keyword>
<reference evidence="16" key="1">
    <citation type="journal article" date="2019" name="Int. J. Syst. Evol. Microbiol.">
        <title>The Global Catalogue of Microorganisms (GCM) 10K type strain sequencing project: providing services to taxonomists for standard genome sequencing and annotation.</title>
        <authorList>
            <consortium name="The Broad Institute Genomics Platform"/>
            <consortium name="The Broad Institute Genome Sequencing Center for Infectious Disease"/>
            <person name="Wu L."/>
            <person name="Ma J."/>
        </authorList>
    </citation>
    <scope>NUCLEOTIDE SEQUENCE [LARGE SCALE GENOMIC DNA]</scope>
    <source>
        <strain evidence="16">PCU 280</strain>
    </source>
</reference>
<dbReference type="PRINTS" id="PR00344">
    <property type="entry name" value="BCTRLSENSOR"/>
</dbReference>
<comment type="catalytic activity">
    <reaction evidence="1">
        <text>ATP + protein L-histidine = ADP + protein N-phospho-L-histidine.</text>
        <dbReference type="EC" id="2.7.13.3"/>
    </reaction>
</comment>
<dbReference type="Proteomes" id="UP001596233">
    <property type="component" value="Unassembled WGS sequence"/>
</dbReference>
<dbReference type="EMBL" id="JBHSTE010000007">
    <property type="protein sequence ID" value="MFC6334734.1"/>
    <property type="molecule type" value="Genomic_DNA"/>
</dbReference>
<dbReference type="Pfam" id="PF02518">
    <property type="entry name" value="HATPase_c"/>
    <property type="match status" value="1"/>
</dbReference>
<evidence type="ECO:0000256" key="7">
    <source>
        <dbReference type="ARBA" id="ARBA00022741"/>
    </source>
</evidence>
<dbReference type="InterPro" id="IPR050351">
    <property type="entry name" value="BphY/WalK/GraS-like"/>
</dbReference>
<dbReference type="Gene3D" id="3.30.565.10">
    <property type="entry name" value="Histidine kinase-like ATPase, C-terminal domain"/>
    <property type="match status" value="1"/>
</dbReference>
<keyword evidence="7" id="KW-0547">Nucleotide-binding</keyword>
<dbReference type="InterPro" id="IPR003594">
    <property type="entry name" value="HATPase_dom"/>
</dbReference>
<evidence type="ECO:0000256" key="11">
    <source>
        <dbReference type="ARBA" id="ARBA00023012"/>
    </source>
</evidence>
<dbReference type="PROSITE" id="PS50109">
    <property type="entry name" value="HIS_KIN"/>
    <property type="match status" value="1"/>
</dbReference>
<dbReference type="GO" id="GO:0016301">
    <property type="term" value="F:kinase activity"/>
    <property type="evidence" value="ECO:0007669"/>
    <property type="project" value="UniProtKB-KW"/>
</dbReference>